<gene>
    <name evidence="9" type="ORF">AWW66_08270</name>
</gene>
<comment type="caution">
    <text evidence="9">The sequence shown here is derived from an EMBL/GenBank/DDBJ whole genome shotgun (WGS) entry which is preliminary data.</text>
</comment>
<feature type="transmembrane region" description="Helical" evidence="7">
    <location>
        <begin position="151"/>
        <end position="173"/>
    </location>
</feature>
<accession>A0A136PV67</accession>
<organism evidence="9 10">
    <name type="scientific">Micromonospora rosaria</name>
    <dbReference type="NCBI Taxonomy" id="47874"/>
    <lineage>
        <taxon>Bacteria</taxon>
        <taxon>Bacillati</taxon>
        <taxon>Actinomycetota</taxon>
        <taxon>Actinomycetes</taxon>
        <taxon>Micromonosporales</taxon>
        <taxon>Micromonosporaceae</taxon>
        <taxon>Micromonospora</taxon>
    </lineage>
</organism>
<evidence type="ECO:0000256" key="2">
    <source>
        <dbReference type="ARBA" id="ARBA00022448"/>
    </source>
</evidence>
<keyword evidence="5 7" id="KW-1133">Transmembrane helix</keyword>
<feature type="transmembrane region" description="Helical" evidence="7">
    <location>
        <begin position="179"/>
        <end position="199"/>
    </location>
</feature>
<dbReference type="AlphaFoldDB" id="A0A136PV67"/>
<sequence length="417" mass="42470">MTATAQARGKPAGVLATLRATPPSARYLLGGVLINQAGAFVQPFLVLYLTQQGLSVGRAGTALAAYSAGAVLGLLLGGELTHRLGARMTIAAAMASSAVLVMLIPSFASTSRFTYLLIVVGVAGAFMQAYRPAAAALLSDVMPAEHRVMAFSMLRIAMNVGAAVGPLLAAALILVDWDLLFYVNGFTALTYALLAVALLPQTGRTDGPAGDTSGVLPGRAAYAVLARDGRFLLYLASMLLSAVMFAQFTTTLPLKVAAAGHPPALYSAALVTSSVLVILCELKVTTYVSTWVAAVAAAGGTTVMSLGIAGYAFVDVSAALVIVATVVFVSGMMVSGPTLWAHPAKAPAAVKGRYIGASQAVFGLGSAIGPVVGVFAWTQWGDGVWLLTLVVGLTSAATAAVGLRERPDGAAQVTAKL</sequence>
<dbReference type="Pfam" id="PF07690">
    <property type="entry name" value="MFS_1"/>
    <property type="match status" value="1"/>
</dbReference>
<reference evidence="9 10" key="1">
    <citation type="submission" date="2016-01" db="EMBL/GenBank/DDBJ databases">
        <title>Whole genome sequence and analysis of Micromonospora rosaria DSM 803, which can produce antibacterial substance rosamicin.</title>
        <authorList>
            <person name="Yang H."/>
            <person name="He X."/>
            <person name="Zhu D."/>
        </authorList>
    </citation>
    <scope>NUCLEOTIDE SEQUENCE [LARGE SCALE GENOMIC DNA]</scope>
    <source>
        <strain evidence="9 10">DSM 803</strain>
    </source>
</reference>
<dbReference type="GO" id="GO:0022857">
    <property type="term" value="F:transmembrane transporter activity"/>
    <property type="evidence" value="ECO:0007669"/>
    <property type="project" value="InterPro"/>
</dbReference>
<keyword evidence="6 7" id="KW-0472">Membrane</keyword>
<keyword evidence="10" id="KW-1185">Reference proteome</keyword>
<dbReference type="PROSITE" id="PS50850">
    <property type="entry name" value="MFS"/>
    <property type="match status" value="1"/>
</dbReference>
<evidence type="ECO:0000256" key="5">
    <source>
        <dbReference type="ARBA" id="ARBA00022989"/>
    </source>
</evidence>
<feature type="transmembrane region" description="Helical" evidence="7">
    <location>
        <begin position="319"/>
        <end position="342"/>
    </location>
</feature>
<comment type="subcellular location">
    <subcellularLocation>
        <location evidence="1">Cell membrane</location>
        <topology evidence="1">Multi-pass membrane protein</topology>
    </subcellularLocation>
</comment>
<dbReference type="InterPro" id="IPR011701">
    <property type="entry name" value="MFS"/>
</dbReference>
<dbReference type="InterPro" id="IPR020846">
    <property type="entry name" value="MFS_dom"/>
</dbReference>
<dbReference type="Gene3D" id="1.20.1250.20">
    <property type="entry name" value="MFS general substrate transporter like domains"/>
    <property type="match status" value="1"/>
</dbReference>
<evidence type="ECO:0000259" key="8">
    <source>
        <dbReference type="PROSITE" id="PS50850"/>
    </source>
</evidence>
<feature type="transmembrane region" description="Helical" evidence="7">
    <location>
        <begin position="56"/>
        <end position="76"/>
    </location>
</feature>
<feature type="transmembrane region" description="Helical" evidence="7">
    <location>
        <begin position="291"/>
        <end position="313"/>
    </location>
</feature>
<name>A0A136PV67_9ACTN</name>
<dbReference type="InterPro" id="IPR050171">
    <property type="entry name" value="MFS_Transporters"/>
</dbReference>
<feature type="transmembrane region" description="Helical" evidence="7">
    <location>
        <begin position="231"/>
        <end position="252"/>
    </location>
</feature>
<keyword evidence="2" id="KW-0813">Transport</keyword>
<evidence type="ECO:0000256" key="4">
    <source>
        <dbReference type="ARBA" id="ARBA00022692"/>
    </source>
</evidence>
<dbReference type="Proteomes" id="UP000070620">
    <property type="component" value="Unassembled WGS sequence"/>
</dbReference>
<feature type="domain" description="Major facilitator superfamily (MFS) profile" evidence="8">
    <location>
        <begin position="23"/>
        <end position="407"/>
    </location>
</feature>
<evidence type="ECO:0000256" key="3">
    <source>
        <dbReference type="ARBA" id="ARBA00022475"/>
    </source>
</evidence>
<dbReference type="RefSeq" id="WP_083978325.1">
    <property type="nucleotide sequence ID" value="NZ_JBIUBN010000032.1"/>
</dbReference>
<evidence type="ECO:0000256" key="1">
    <source>
        <dbReference type="ARBA" id="ARBA00004651"/>
    </source>
</evidence>
<feature type="transmembrane region" description="Helical" evidence="7">
    <location>
        <begin position="113"/>
        <end position="130"/>
    </location>
</feature>
<evidence type="ECO:0000256" key="7">
    <source>
        <dbReference type="SAM" id="Phobius"/>
    </source>
</evidence>
<dbReference type="InterPro" id="IPR036259">
    <property type="entry name" value="MFS_trans_sf"/>
</dbReference>
<dbReference type="EMBL" id="LRQV01000019">
    <property type="protein sequence ID" value="KXK62430.1"/>
    <property type="molecule type" value="Genomic_DNA"/>
</dbReference>
<feature type="transmembrane region" description="Helical" evidence="7">
    <location>
        <begin position="264"/>
        <end position="284"/>
    </location>
</feature>
<evidence type="ECO:0000256" key="6">
    <source>
        <dbReference type="ARBA" id="ARBA00023136"/>
    </source>
</evidence>
<protein>
    <submittedName>
        <fullName evidence="9">Transporter</fullName>
    </submittedName>
</protein>
<dbReference type="OrthoDB" id="4042314at2"/>
<dbReference type="GO" id="GO:0005886">
    <property type="term" value="C:plasma membrane"/>
    <property type="evidence" value="ECO:0007669"/>
    <property type="project" value="UniProtKB-SubCell"/>
</dbReference>
<dbReference type="PANTHER" id="PTHR23517:SF2">
    <property type="entry name" value="MULTIDRUG RESISTANCE PROTEIN MDTH"/>
    <property type="match status" value="1"/>
</dbReference>
<feature type="transmembrane region" description="Helical" evidence="7">
    <location>
        <begin position="27"/>
        <end position="50"/>
    </location>
</feature>
<feature type="transmembrane region" description="Helical" evidence="7">
    <location>
        <begin position="354"/>
        <end position="377"/>
    </location>
</feature>
<evidence type="ECO:0000313" key="10">
    <source>
        <dbReference type="Proteomes" id="UP000070620"/>
    </source>
</evidence>
<keyword evidence="3" id="KW-1003">Cell membrane</keyword>
<evidence type="ECO:0000313" key="9">
    <source>
        <dbReference type="EMBL" id="KXK62430.1"/>
    </source>
</evidence>
<keyword evidence="4 7" id="KW-0812">Transmembrane</keyword>
<dbReference type="PANTHER" id="PTHR23517">
    <property type="entry name" value="RESISTANCE PROTEIN MDTM, PUTATIVE-RELATED-RELATED"/>
    <property type="match status" value="1"/>
</dbReference>
<dbReference type="SUPFAM" id="SSF103473">
    <property type="entry name" value="MFS general substrate transporter"/>
    <property type="match status" value="1"/>
</dbReference>
<proteinExistence type="predicted"/>
<feature type="transmembrane region" description="Helical" evidence="7">
    <location>
        <begin position="88"/>
        <end position="107"/>
    </location>
</feature>
<feature type="transmembrane region" description="Helical" evidence="7">
    <location>
        <begin position="383"/>
        <end position="403"/>
    </location>
</feature>